<dbReference type="PANTHER" id="PTHR43245">
    <property type="entry name" value="BIFUNCTIONAL POLYMYXIN RESISTANCE PROTEIN ARNA"/>
    <property type="match status" value="1"/>
</dbReference>
<evidence type="ECO:0000313" key="3">
    <source>
        <dbReference type="Proteomes" id="UP000789941"/>
    </source>
</evidence>
<keyword evidence="2" id="KW-0560">Oxidoreductase</keyword>
<organism evidence="2 3">
    <name type="scientific">Candidatus Bilamarchaeum dharawalense</name>
    <dbReference type="NCBI Taxonomy" id="2885759"/>
    <lineage>
        <taxon>Archaea</taxon>
        <taxon>Candidatus Micrarchaeota</taxon>
        <taxon>Candidatus Micrarchaeia</taxon>
        <taxon>Candidatus Anstonellales</taxon>
        <taxon>Candidatus Bilamarchaeaceae</taxon>
        <taxon>Candidatus Bilamarchaeum</taxon>
    </lineage>
</organism>
<gene>
    <name evidence="2" type="ORF">LFW2832_00498</name>
</gene>
<dbReference type="EC" id="1.1.1.376" evidence="2"/>
<dbReference type="GO" id="GO:0044103">
    <property type="term" value="F:L-arabinose 1-dehydrogenase (NADP+) activity"/>
    <property type="evidence" value="ECO:0007669"/>
    <property type="project" value="UniProtKB-EC"/>
</dbReference>
<dbReference type="EMBL" id="CABMJJ010000009">
    <property type="protein sequence ID" value="VVC03741.1"/>
    <property type="molecule type" value="Genomic_DNA"/>
</dbReference>
<evidence type="ECO:0000259" key="1">
    <source>
        <dbReference type="Pfam" id="PF01370"/>
    </source>
</evidence>
<dbReference type="InterPro" id="IPR050177">
    <property type="entry name" value="Lipid_A_modif_metabolic_enz"/>
</dbReference>
<dbReference type="Proteomes" id="UP000789941">
    <property type="component" value="Unassembled WGS sequence"/>
</dbReference>
<dbReference type="InterPro" id="IPR036291">
    <property type="entry name" value="NAD(P)-bd_dom_sf"/>
</dbReference>
<name>A0A5E4LQC2_9ARCH</name>
<dbReference type="SUPFAM" id="SSF51735">
    <property type="entry name" value="NAD(P)-binding Rossmann-fold domains"/>
    <property type="match status" value="1"/>
</dbReference>
<proteinExistence type="predicted"/>
<evidence type="ECO:0000313" key="2">
    <source>
        <dbReference type="EMBL" id="VVC03741.1"/>
    </source>
</evidence>
<dbReference type="InterPro" id="IPR001509">
    <property type="entry name" value="Epimerase_deHydtase"/>
</dbReference>
<dbReference type="AlphaFoldDB" id="A0A5E4LQC2"/>
<reference evidence="2 3" key="1">
    <citation type="submission" date="2019-08" db="EMBL/GenBank/DDBJ databases">
        <authorList>
            <person name="Vazquez-Campos X."/>
        </authorList>
    </citation>
    <scope>NUCLEOTIDE SEQUENCE [LARGE SCALE GENOMIC DNA]</scope>
    <source>
        <strain evidence="2">LFW-283_2</strain>
    </source>
</reference>
<dbReference type="Gene3D" id="3.40.50.720">
    <property type="entry name" value="NAD(P)-binding Rossmann-like Domain"/>
    <property type="match status" value="1"/>
</dbReference>
<sequence>MYLVTGGTGFIGKAIVERLVKQKKKVRILTRKTEQIRGVETVTGDITDREVCEKACNGVDVVFHCAGVLGGWGIAKKKFWDVNVTGTKNMLETASKAGVKKFIHVSSCGIFGPLKEGEIADEDHMYNPINIYEKTKIEGEKLVFEYAKKLPVIIVRPEWVYGPGDLHLISFFKAVDSGKFVFFNGGKSTLHPTYIDDAVEGIMLTASNPNAIGHAFNIAGPRPVRIRELIAAMADALGKKIPRISIPGPVAYMGGLVLDYSFGLFAKPPLSVAQVRYLTENRAFSYEKANRVLGYKPKVDIKQGITRTVEWYKAQSLI</sequence>
<protein>
    <submittedName>
        <fullName evidence="2">L-arabinose 1-dehydrogenase (NAD(P)(+))</fullName>
        <ecNumber evidence="2">1.1.1.376</ecNumber>
    </submittedName>
</protein>
<comment type="caution">
    <text evidence="2">The sequence shown here is derived from an EMBL/GenBank/DDBJ whole genome shotgun (WGS) entry which is preliminary data.</text>
</comment>
<feature type="domain" description="NAD-dependent epimerase/dehydratase" evidence="1">
    <location>
        <begin position="3"/>
        <end position="219"/>
    </location>
</feature>
<accession>A0A5E4LQC2</accession>
<dbReference type="Pfam" id="PF01370">
    <property type="entry name" value="Epimerase"/>
    <property type="match status" value="1"/>
</dbReference>